<organism evidence="10 12">
    <name type="scientific">Bursaphelenchus xylophilus</name>
    <name type="common">Pinewood nematode worm</name>
    <name type="synonym">Aphelenchoides xylophilus</name>
    <dbReference type="NCBI Taxonomy" id="6326"/>
    <lineage>
        <taxon>Eukaryota</taxon>
        <taxon>Metazoa</taxon>
        <taxon>Ecdysozoa</taxon>
        <taxon>Nematoda</taxon>
        <taxon>Chromadorea</taxon>
        <taxon>Rhabditida</taxon>
        <taxon>Tylenchina</taxon>
        <taxon>Tylenchomorpha</taxon>
        <taxon>Aphelenchoidea</taxon>
        <taxon>Aphelenchoididae</taxon>
        <taxon>Bursaphelenchus</taxon>
    </lineage>
</organism>
<feature type="transmembrane region" description="Helical" evidence="8">
    <location>
        <begin position="53"/>
        <end position="78"/>
    </location>
</feature>
<comment type="similarity">
    <text evidence="2">Belongs to the SLC34A transporter family.</text>
</comment>
<keyword evidence="6 8" id="KW-0472">Membrane</keyword>
<dbReference type="Proteomes" id="UP000582659">
    <property type="component" value="Unassembled WGS sequence"/>
</dbReference>
<feature type="transmembrane region" description="Helical" evidence="8">
    <location>
        <begin position="99"/>
        <end position="124"/>
    </location>
</feature>
<dbReference type="Proteomes" id="UP000095284">
    <property type="component" value="Unplaced"/>
</dbReference>
<dbReference type="AlphaFoldDB" id="A0A1I7RTV7"/>
<dbReference type="GO" id="GO:0044341">
    <property type="term" value="P:sodium-dependent phosphate transport"/>
    <property type="evidence" value="ECO:0007669"/>
    <property type="project" value="InterPro"/>
</dbReference>
<evidence type="ECO:0000256" key="1">
    <source>
        <dbReference type="ARBA" id="ARBA00004424"/>
    </source>
</evidence>
<evidence type="ECO:0000256" key="7">
    <source>
        <dbReference type="SAM" id="MobiDB-lite"/>
    </source>
</evidence>
<dbReference type="GO" id="GO:0005436">
    <property type="term" value="F:sodium:phosphate symporter activity"/>
    <property type="evidence" value="ECO:0007669"/>
    <property type="project" value="InterPro"/>
</dbReference>
<feature type="region of interest" description="Disordered" evidence="7">
    <location>
        <begin position="553"/>
        <end position="575"/>
    </location>
</feature>
<accession>A0A1I7RTV7</accession>
<evidence type="ECO:0000313" key="12">
    <source>
        <dbReference type="WBParaSite" id="BXY_0416300.1"/>
    </source>
</evidence>
<keyword evidence="3" id="KW-1003">Cell membrane</keyword>
<gene>
    <name evidence="9" type="ORF">BXYJ_LOCUS15738</name>
</gene>
<evidence type="ECO:0000256" key="4">
    <source>
        <dbReference type="ARBA" id="ARBA00022692"/>
    </source>
</evidence>
<feature type="transmembrane region" description="Helical" evidence="8">
    <location>
        <begin position="448"/>
        <end position="470"/>
    </location>
</feature>
<dbReference type="PANTHER" id="PTHR10010">
    <property type="entry name" value="SOLUTE CARRIER FAMILY 34 SODIUM PHOSPHATE , MEMBER 2-RELATED"/>
    <property type="match status" value="1"/>
</dbReference>
<keyword evidence="5 8" id="KW-1133">Transmembrane helix</keyword>
<dbReference type="Pfam" id="PF02690">
    <property type="entry name" value="Na_Pi_cotrans"/>
    <property type="match status" value="2"/>
</dbReference>
<dbReference type="NCBIfam" id="TIGR01013">
    <property type="entry name" value="2a58"/>
    <property type="match status" value="1"/>
</dbReference>
<dbReference type="PANTHER" id="PTHR10010:SF46">
    <property type="entry name" value="SODIUM-DEPENDENT PHOSPHATE TRANSPORT PROTEIN 2B"/>
    <property type="match status" value="1"/>
</dbReference>
<feature type="transmembrane region" description="Helical" evidence="8">
    <location>
        <begin position="407"/>
        <end position="427"/>
    </location>
</feature>
<proteinExistence type="inferred from homology"/>
<feature type="transmembrane region" description="Helical" evidence="8">
    <location>
        <begin position="286"/>
        <end position="306"/>
    </location>
</feature>
<evidence type="ECO:0000256" key="2">
    <source>
        <dbReference type="ARBA" id="ARBA00005808"/>
    </source>
</evidence>
<feature type="transmembrane region" description="Helical" evidence="8">
    <location>
        <begin position="333"/>
        <end position="352"/>
    </location>
</feature>
<feature type="transmembrane region" description="Helical" evidence="8">
    <location>
        <begin position="476"/>
        <end position="498"/>
    </location>
</feature>
<dbReference type="EMBL" id="CAJFDI010000006">
    <property type="protein sequence ID" value="CAD5235647.1"/>
    <property type="molecule type" value="Genomic_DNA"/>
</dbReference>
<evidence type="ECO:0000313" key="10">
    <source>
        <dbReference type="Proteomes" id="UP000095284"/>
    </source>
</evidence>
<dbReference type="SMR" id="A0A1I7RTV7"/>
<dbReference type="WBParaSite" id="BXY_0416300.1">
    <property type="protein sequence ID" value="BXY_0416300.1"/>
    <property type="gene ID" value="BXY_0416300"/>
</dbReference>
<evidence type="ECO:0000313" key="9">
    <source>
        <dbReference type="EMBL" id="CAD5235647.1"/>
    </source>
</evidence>
<keyword evidence="11" id="KW-1185">Reference proteome</keyword>
<evidence type="ECO:0000256" key="6">
    <source>
        <dbReference type="ARBA" id="ARBA00023136"/>
    </source>
</evidence>
<dbReference type="Proteomes" id="UP000659654">
    <property type="component" value="Unassembled WGS sequence"/>
</dbReference>
<name>A0A1I7RTV7_BURXY</name>
<reference evidence="12" key="1">
    <citation type="submission" date="2016-11" db="UniProtKB">
        <authorList>
            <consortium name="WormBaseParasite"/>
        </authorList>
    </citation>
    <scope>IDENTIFICATION</scope>
</reference>
<dbReference type="EMBL" id="CAJFCV020000006">
    <property type="protein sequence ID" value="CAG9132155.1"/>
    <property type="molecule type" value="Genomic_DNA"/>
</dbReference>
<dbReference type="OrthoDB" id="76259at2759"/>
<dbReference type="InterPro" id="IPR003841">
    <property type="entry name" value="Na/Pi_transpt"/>
</dbReference>
<reference evidence="9" key="2">
    <citation type="submission" date="2020-09" db="EMBL/GenBank/DDBJ databases">
        <authorList>
            <person name="Kikuchi T."/>
        </authorList>
    </citation>
    <scope>NUCLEOTIDE SEQUENCE</scope>
    <source>
        <strain evidence="9">Ka4C1</strain>
    </source>
</reference>
<keyword evidence="4 8" id="KW-0812">Transmembrane</keyword>
<evidence type="ECO:0000256" key="5">
    <source>
        <dbReference type="ARBA" id="ARBA00022989"/>
    </source>
</evidence>
<comment type="subcellular location">
    <subcellularLocation>
        <location evidence="1">Apical cell membrane</location>
        <topology evidence="1">Multi-pass membrane protein</topology>
    </subcellularLocation>
</comment>
<evidence type="ECO:0000313" key="11">
    <source>
        <dbReference type="Proteomes" id="UP000659654"/>
    </source>
</evidence>
<evidence type="ECO:0000256" key="8">
    <source>
        <dbReference type="SAM" id="Phobius"/>
    </source>
</evidence>
<evidence type="ECO:0000256" key="3">
    <source>
        <dbReference type="ARBA" id="ARBA00022475"/>
    </source>
</evidence>
<dbReference type="GO" id="GO:0016324">
    <property type="term" value="C:apical plasma membrane"/>
    <property type="evidence" value="ECO:0007669"/>
    <property type="project" value="UniProtKB-SubCell"/>
</dbReference>
<protein>
    <submittedName>
        <fullName evidence="9">(pine wood nematode) hypothetical protein</fullName>
    </submittedName>
</protein>
<dbReference type="eggNOG" id="ENOG502QQ3I">
    <property type="taxonomic scope" value="Eukaryota"/>
</dbReference>
<sequence length="587" mass="65157">MRSTVRPVDSPKAKHVQWTVSNEELGVGPVGPKWKDLPASEKAYLISLTSVKIFLFFLVIFGIICMLALLADAFQLIGGSGMGQNLKKTPFLNNPISSAIFGMAITLVLQSGSTLISVLVGMVAGDLLSVHQAIPIMIGSEIGASLINALVSLGQSGNRDQFRRAFAAATMNDVYNLMNFASVLPLEMATGFMEWFSGVLVKPLSNVKTGEIKTLQYLTDPVLSLIVQIDEEALTRVTSMSRKDGNVTYDRDTFIFRCIDLKTGEELVFCPYNHIFAHSTWSDSTVGLVLLGCSIVGLGICLTSLVRINQALLEGRAAVWVRRLLEKRFPHPFEWFTGYFIMFVAAIVVVIIQSSSVFRSALTPLVGIGVIPLEKLYPLLLGANVGTTSSGVLAALSADSSQLQETLQIALCQTLFNVLGVIFFYPIPLLRRIPLRLCKILGNTTAQYRWFALVYILNVFFLFPAFLLALSFLPSAVMFTVVGGFIAFVAILITINWLQSSHPGILPEFLHNWHFLPRFLWDLEFYDKIFRELSEQCFCCPRRFFNASFDEDEGAKQNGVPEPPTRRESLESDTNNTANRRYRQTIV</sequence>